<dbReference type="AlphaFoldDB" id="A0A1Z2LE34"/>
<sequence>MRVDNQGSQVMVTMSREEFSLVQSLMSEAVETGDDCDFQTRVGAGKDEVRTLLNTLPDLPFSPSGLGG</sequence>
<accession>A0A1Z2LE34</accession>
<proteinExistence type="predicted"/>
<evidence type="ECO:0000313" key="1">
    <source>
        <dbReference type="EMBL" id="ARZ72580.1"/>
    </source>
</evidence>
<dbReference type="Proteomes" id="UP000195755">
    <property type="component" value="Chromosome"/>
</dbReference>
<dbReference type="KEGG" id="salj:SMD11_7004"/>
<dbReference type="EMBL" id="CP021744">
    <property type="protein sequence ID" value="ARZ72580.1"/>
    <property type="molecule type" value="Genomic_DNA"/>
</dbReference>
<name>A0A1Z2LE34_9ACTN</name>
<evidence type="ECO:0000313" key="2">
    <source>
        <dbReference type="Proteomes" id="UP000195755"/>
    </source>
</evidence>
<organism evidence="1 2">
    <name type="scientific">Streptomyces albireticuli</name>
    <dbReference type="NCBI Taxonomy" id="1940"/>
    <lineage>
        <taxon>Bacteria</taxon>
        <taxon>Bacillati</taxon>
        <taxon>Actinomycetota</taxon>
        <taxon>Actinomycetes</taxon>
        <taxon>Kitasatosporales</taxon>
        <taxon>Streptomycetaceae</taxon>
        <taxon>Streptomyces</taxon>
    </lineage>
</organism>
<gene>
    <name evidence="1" type="ORF">SMD11_7004</name>
</gene>
<protein>
    <submittedName>
        <fullName evidence="1">Uncharacterized protein</fullName>
    </submittedName>
</protein>
<reference evidence="1 2" key="1">
    <citation type="submission" date="2017-06" db="EMBL/GenBank/DDBJ databases">
        <title>Streptomyces albireticuli Genome sequencing and assembly.</title>
        <authorList>
            <person name="Wang Y."/>
            <person name="Du B."/>
            <person name="Ding Y."/>
            <person name="Liu H."/>
            <person name="Hou Q."/>
            <person name="Liu K."/>
            <person name="Yao L."/>
            <person name="Wang C."/>
        </authorList>
    </citation>
    <scope>NUCLEOTIDE SEQUENCE [LARGE SCALE GENOMIC DNA]</scope>
    <source>
        <strain evidence="1 2">MDJK11</strain>
    </source>
</reference>